<feature type="region of interest" description="Disordered" evidence="1">
    <location>
        <begin position="71"/>
        <end position="114"/>
    </location>
</feature>
<protein>
    <submittedName>
        <fullName evidence="2">Uncharacterized protein</fullName>
    </submittedName>
</protein>
<dbReference type="Ensembl" id="ENSBIXT00000014690.1">
    <property type="protein sequence ID" value="ENSBIXP00000027052.1"/>
    <property type="gene ID" value="ENSBIXG00000028902.1"/>
</dbReference>
<sequence>MHSTFPFMTTPPREGRKALQGHAARTKDARGLLPPAPASVPAPPTPGHLERGASLIEMLPALRVCSRHLAARGAGEGAAGLGRRARRGGRRPSAHVGAGEAGRVSGKPAPPASR</sequence>
<evidence type="ECO:0000313" key="3">
    <source>
        <dbReference type="Proteomes" id="UP000314981"/>
    </source>
</evidence>
<reference evidence="2" key="2">
    <citation type="submission" date="2025-08" db="UniProtKB">
        <authorList>
            <consortium name="Ensembl"/>
        </authorList>
    </citation>
    <scope>IDENTIFICATION</scope>
</reference>
<reference evidence="2 3" key="1">
    <citation type="submission" date="2018-11" db="EMBL/GenBank/DDBJ databases">
        <title>Haplotype-resolved cattle genomes.</title>
        <authorList>
            <person name="Low W.Y."/>
            <person name="Tearle R."/>
            <person name="Bickhart D.M."/>
            <person name="Rosen B.D."/>
            <person name="Koren S."/>
            <person name="Rhie A."/>
            <person name="Hiendleder S."/>
            <person name="Phillippy A.M."/>
            <person name="Smith T.P.L."/>
            <person name="Williams J.L."/>
        </authorList>
    </citation>
    <scope>NUCLEOTIDE SEQUENCE [LARGE SCALE GENOMIC DNA]</scope>
</reference>
<dbReference type="AlphaFoldDB" id="A0A4W2DRD1"/>
<evidence type="ECO:0000256" key="1">
    <source>
        <dbReference type="SAM" id="MobiDB-lite"/>
    </source>
</evidence>
<keyword evidence="3" id="KW-1185">Reference proteome</keyword>
<accession>A0A4W2DRD1</accession>
<feature type="compositionally biased region" description="Pro residues" evidence="1">
    <location>
        <begin position="34"/>
        <end position="46"/>
    </location>
</feature>
<reference evidence="2" key="3">
    <citation type="submission" date="2025-09" db="UniProtKB">
        <authorList>
            <consortium name="Ensembl"/>
        </authorList>
    </citation>
    <scope>IDENTIFICATION</scope>
</reference>
<name>A0A4W2DRD1_BOBOX</name>
<proteinExistence type="predicted"/>
<dbReference type="Proteomes" id="UP000314981">
    <property type="component" value="Chromosome 19"/>
</dbReference>
<feature type="region of interest" description="Disordered" evidence="1">
    <location>
        <begin position="1"/>
        <end position="49"/>
    </location>
</feature>
<evidence type="ECO:0000313" key="2">
    <source>
        <dbReference type="Ensembl" id="ENSBIXP00000027052.1"/>
    </source>
</evidence>
<organism evidence="2 3">
    <name type="scientific">Bos indicus x Bos taurus</name>
    <name type="common">Hybrid cattle</name>
    <dbReference type="NCBI Taxonomy" id="30522"/>
    <lineage>
        <taxon>Eukaryota</taxon>
        <taxon>Metazoa</taxon>
        <taxon>Chordata</taxon>
        <taxon>Craniata</taxon>
        <taxon>Vertebrata</taxon>
        <taxon>Euteleostomi</taxon>
        <taxon>Mammalia</taxon>
        <taxon>Eutheria</taxon>
        <taxon>Laurasiatheria</taxon>
        <taxon>Artiodactyla</taxon>
        <taxon>Ruminantia</taxon>
        <taxon>Pecora</taxon>
        <taxon>Bovidae</taxon>
        <taxon>Bovinae</taxon>
        <taxon>Bos</taxon>
    </lineage>
</organism>
<feature type="compositionally biased region" description="Basic residues" evidence="1">
    <location>
        <begin position="83"/>
        <end position="93"/>
    </location>
</feature>